<dbReference type="PATRIC" id="fig|1178515.4.peg.976"/>
<proteinExistence type="predicted"/>
<accession>A0A172TFQ0</accession>
<dbReference type="STRING" id="1178515.SY83_04820"/>
<name>A0A172TFQ0_9BACL</name>
<evidence type="ECO:0000256" key="1">
    <source>
        <dbReference type="SAM" id="Phobius"/>
    </source>
</evidence>
<gene>
    <name evidence="2" type="ORF">SY83_04820</name>
</gene>
<organism evidence="2 3">
    <name type="scientific">Paenibacillus swuensis</name>
    <dbReference type="NCBI Taxonomy" id="1178515"/>
    <lineage>
        <taxon>Bacteria</taxon>
        <taxon>Bacillati</taxon>
        <taxon>Bacillota</taxon>
        <taxon>Bacilli</taxon>
        <taxon>Bacillales</taxon>
        <taxon>Paenibacillaceae</taxon>
        <taxon>Paenibacillus</taxon>
    </lineage>
</organism>
<dbReference type="RefSeq" id="WP_068604757.1">
    <property type="nucleotide sequence ID" value="NZ_CP011388.1"/>
</dbReference>
<dbReference type="EMBL" id="CP011388">
    <property type="protein sequence ID" value="ANE45734.1"/>
    <property type="molecule type" value="Genomic_DNA"/>
</dbReference>
<feature type="transmembrane region" description="Helical" evidence="1">
    <location>
        <begin position="46"/>
        <end position="67"/>
    </location>
</feature>
<keyword evidence="1" id="KW-0472">Membrane</keyword>
<protein>
    <submittedName>
        <fullName evidence="2">Uncharacterized protein</fullName>
    </submittedName>
</protein>
<keyword evidence="1" id="KW-1133">Transmembrane helix</keyword>
<keyword evidence="3" id="KW-1185">Reference proteome</keyword>
<sequence>MVLEKSRVLSFIIIFIGVVLLLYGLYQFVPRNVSSDTDLSVFMRIIAKQTVFPLIGLILIGLGYTLLKVFREIQEEFQLVREDLSRLRAKVEK</sequence>
<dbReference type="AlphaFoldDB" id="A0A172TFQ0"/>
<dbReference type="Proteomes" id="UP000076927">
    <property type="component" value="Chromosome"/>
</dbReference>
<dbReference type="KEGG" id="pswu:SY83_04820"/>
<evidence type="ECO:0000313" key="2">
    <source>
        <dbReference type="EMBL" id="ANE45734.1"/>
    </source>
</evidence>
<evidence type="ECO:0000313" key="3">
    <source>
        <dbReference type="Proteomes" id="UP000076927"/>
    </source>
</evidence>
<feature type="transmembrane region" description="Helical" evidence="1">
    <location>
        <begin position="7"/>
        <end position="26"/>
    </location>
</feature>
<reference evidence="2 3" key="1">
    <citation type="submission" date="2015-01" db="EMBL/GenBank/DDBJ databases">
        <title>Paenibacillus swuensis/DY6/whole genome sequencing.</title>
        <authorList>
            <person name="Kim M.K."/>
            <person name="Srinivasan S."/>
            <person name="Lee J.-J."/>
        </authorList>
    </citation>
    <scope>NUCLEOTIDE SEQUENCE [LARGE SCALE GENOMIC DNA]</scope>
    <source>
        <strain evidence="2 3">DY6</strain>
    </source>
</reference>
<keyword evidence="1" id="KW-0812">Transmembrane</keyword>